<dbReference type="Pfam" id="PF17653">
    <property type="entry name" value="DUF5522"/>
    <property type="match status" value="1"/>
</dbReference>
<keyword evidence="3" id="KW-1185">Reference proteome</keyword>
<reference evidence="2" key="2">
    <citation type="submission" date="2025-09" db="UniProtKB">
        <authorList>
            <consortium name="Ensembl"/>
        </authorList>
    </citation>
    <scope>IDENTIFICATION</scope>
</reference>
<sequence length="152" mass="16063">MGGGGGKRSEQPSRPGSEELLTAAEKRIVALHREACAVSPARFLLGPAGRCLCSRLTAPGCSRGAGGAPGRRRAAGWGSRRTRSPAAEANGRPGAAGLQNYVDPVTGYLVFTKVAHLQRGKCCGSACRHCPYDQANVKDPSKKKRFNSFFYS</sequence>
<gene>
    <name evidence="2" type="primary">C1orf53</name>
</gene>
<evidence type="ECO:0000313" key="2">
    <source>
        <dbReference type="Ensembl" id="ENSCABP00000002155.1"/>
    </source>
</evidence>
<protein>
    <submittedName>
        <fullName evidence="2">Chromosome 1 open reading frame 53</fullName>
    </submittedName>
</protein>
<reference evidence="2" key="1">
    <citation type="submission" date="2025-08" db="UniProtKB">
        <authorList>
            <consortium name="Ensembl"/>
        </authorList>
    </citation>
    <scope>IDENTIFICATION</scope>
</reference>
<dbReference type="GeneTree" id="ENSGT00390000016548"/>
<dbReference type="PANTHER" id="PTHR21037:SF2">
    <property type="entry name" value="SIMILAR TO NOVEL PROTEIN"/>
    <property type="match status" value="1"/>
</dbReference>
<evidence type="ECO:0000256" key="1">
    <source>
        <dbReference type="SAM" id="MobiDB-lite"/>
    </source>
</evidence>
<dbReference type="AlphaFoldDB" id="A0A8C0G120"/>
<organism evidence="2 3">
    <name type="scientific">Chelonoidis abingdonii</name>
    <name type="common">Abingdon island giant tortoise</name>
    <name type="synonym">Testudo abingdonii</name>
    <dbReference type="NCBI Taxonomy" id="106734"/>
    <lineage>
        <taxon>Eukaryota</taxon>
        <taxon>Metazoa</taxon>
        <taxon>Chordata</taxon>
        <taxon>Craniata</taxon>
        <taxon>Vertebrata</taxon>
        <taxon>Euteleostomi</taxon>
        <taxon>Archelosauria</taxon>
        <taxon>Testudinata</taxon>
        <taxon>Testudines</taxon>
        <taxon>Cryptodira</taxon>
        <taxon>Durocryptodira</taxon>
        <taxon>Testudinoidea</taxon>
        <taxon>Testudinidae</taxon>
        <taxon>Chelonoidis</taxon>
    </lineage>
</organism>
<dbReference type="PANTHER" id="PTHR21037">
    <property type="entry name" value="39S RIBOSOMAL PROTEIN L14, MITOCHONDRIAL"/>
    <property type="match status" value="1"/>
</dbReference>
<dbReference type="Proteomes" id="UP000694404">
    <property type="component" value="Unplaced"/>
</dbReference>
<dbReference type="InterPro" id="IPR040807">
    <property type="entry name" value="DUF5522"/>
</dbReference>
<proteinExistence type="predicted"/>
<accession>A0A8C0G120</accession>
<feature type="region of interest" description="Disordered" evidence="1">
    <location>
        <begin position="62"/>
        <end position="96"/>
    </location>
</feature>
<dbReference type="Ensembl" id="ENSCABT00000002328.1">
    <property type="protein sequence ID" value="ENSCABP00000002155.1"/>
    <property type="gene ID" value="ENSCABG00000001700.1"/>
</dbReference>
<evidence type="ECO:0000313" key="3">
    <source>
        <dbReference type="Proteomes" id="UP000694404"/>
    </source>
</evidence>
<name>A0A8C0G120_CHEAB</name>